<dbReference type="VEuPathDB" id="TrichDB:TVAG_171030"/>
<dbReference type="RefSeq" id="XP_001308145.1">
    <property type="nucleotide sequence ID" value="XM_001308144.1"/>
</dbReference>
<dbReference type="Proteomes" id="UP000001542">
    <property type="component" value="Unassembled WGS sequence"/>
</dbReference>
<dbReference type="InterPro" id="IPR016024">
    <property type="entry name" value="ARM-type_fold"/>
</dbReference>
<reference evidence="1" key="2">
    <citation type="journal article" date="2007" name="Science">
        <title>Draft genome sequence of the sexually transmitted pathogen Trichomonas vaginalis.</title>
        <authorList>
            <person name="Carlton J.M."/>
            <person name="Hirt R.P."/>
            <person name="Silva J.C."/>
            <person name="Delcher A.L."/>
            <person name="Schatz M."/>
            <person name="Zhao Q."/>
            <person name="Wortman J.R."/>
            <person name="Bidwell S.L."/>
            <person name="Alsmark U.C.M."/>
            <person name="Besteiro S."/>
            <person name="Sicheritz-Ponten T."/>
            <person name="Noel C.J."/>
            <person name="Dacks J.B."/>
            <person name="Foster P.G."/>
            <person name="Simillion C."/>
            <person name="Van de Peer Y."/>
            <person name="Miranda-Saavedra D."/>
            <person name="Barton G.J."/>
            <person name="Westrop G.D."/>
            <person name="Mueller S."/>
            <person name="Dessi D."/>
            <person name="Fiori P.L."/>
            <person name="Ren Q."/>
            <person name="Paulsen I."/>
            <person name="Zhang H."/>
            <person name="Bastida-Corcuera F.D."/>
            <person name="Simoes-Barbosa A."/>
            <person name="Brown M.T."/>
            <person name="Hayes R.D."/>
            <person name="Mukherjee M."/>
            <person name="Okumura C.Y."/>
            <person name="Schneider R."/>
            <person name="Smith A.J."/>
            <person name="Vanacova S."/>
            <person name="Villalvazo M."/>
            <person name="Haas B.J."/>
            <person name="Pertea M."/>
            <person name="Feldblyum T.V."/>
            <person name="Utterback T.R."/>
            <person name="Shu C.L."/>
            <person name="Osoegawa K."/>
            <person name="de Jong P.J."/>
            <person name="Hrdy I."/>
            <person name="Horvathova L."/>
            <person name="Zubacova Z."/>
            <person name="Dolezal P."/>
            <person name="Malik S.B."/>
            <person name="Logsdon J.M. Jr."/>
            <person name="Henze K."/>
            <person name="Gupta A."/>
            <person name="Wang C.C."/>
            <person name="Dunne R.L."/>
            <person name="Upcroft J.A."/>
            <person name="Upcroft P."/>
            <person name="White O."/>
            <person name="Salzberg S.L."/>
            <person name="Tang P."/>
            <person name="Chiu C.-H."/>
            <person name="Lee Y.-S."/>
            <person name="Embley T.M."/>
            <person name="Coombs G.H."/>
            <person name="Mottram J.C."/>
            <person name="Tachezy J."/>
            <person name="Fraser-Liggett C.M."/>
            <person name="Johnson P.J."/>
        </authorList>
    </citation>
    <scope>NUCLEOTIDE SEQUENCE [LARGE SCALE GENOMIC DNA]</scope>
    <source>
        <strain evidence="1">G3</strain>
    </source>
</reference>
<evidence type="ECO:0000313" key="1">
    <source>
        <dbReference type="EMBL" id="EAX95215.1"/>
    </source>
</evidence>
<proteinExistence type="predicted"/>
<dbReference type="AlphaFoldDB" id="A2FIP3"/>
<reference evidence="1" key="1">
    <citation type="submission" date="2006-10" db="EMBL/GenBank/DDBJ databases">
        <authorList>
            <person name="Amadeo P."/>
            <person name="Zhao Q."/>
            <person name="Wortman J."/>
            <person name="Fraser-Liggett C."/>
            <person name="Carlton J."/>
        </authorList>
    </citation>
    <scope>NUCLEOTIDE SEQUENCE</scope>
    <source>
        <strain evidence="1">G3</strain>
    </source>
</reference>
<evidence type="ECO:0000313" key="2">
    <source>
        <dbReference type="Proteomes" id="UP000001542"/>
    </source>
</evidence>
<gene>
    <name evidence="1" type="ORF">TVAG_171030</name>
</gene>
<dbReference type="EMBL" id="DS113817">
    <property type="protein sequence ID" value="EAX95215.1"/>
    <property type="molecule type" value="Genomic_DNA"/>
</dbReference>
<dbReference type="VEuPathDB" id="TrichDB:TVAGG3_0654410"/>
<dbReference type="SUPFAM" id="SSF48371">
    <property type="entry name" value="ARM repeat"/>
    <property type="match status" value="1"/>
</dbReference>
<dbReference type="InParanoid" id="A2FIP3"/>
<accession>A2FIP3</accession>
<sequence length="408" mass="47722">MSKRNLTRAYKNILYQYNNSSSRETFQIYQDVKSRQEIYEIIKKSIVTEESINDVLNYCLHLETKENIGASNYMFSAAFTYDDPQLSDWAQQYIIKMAELYSFNSHDMANAESFELLITFMKGNDTKSFASIVVMSAILEDTKSRTFLSEESANQIFEFCQRDVANSGLLYALIADCDDIPVEFYKSVLPYAEHLVEYHDTSISLVGIEFLIQILKHDVPIDESYLSKVIREYYNCNDMVIYRCLLKLLTYFKSFENEFTDFVLFFISPEISDLTLLSLSVLKKFQGHWPDDVVQHVENTFSEIFDNLPFRVADEALSYFAYEKEYRSLSTYSIFRKLQEFMVHSNYGELFLTKMCEITEESNVSGEYCSEIAQCIEENIEEFAEMSERDQTMNDLCERIIDFASNRT</sequence>
<dbReference type="KEGG" id="tva:4752959"/>
<keyword evidence="2" id="KW-1185">Reference proteome</keyword>
<name>A2FIP3_TRIV3</name>
<organism evidence="1 2">
    <name type="scientific">Trichomonas vaginalis (strain ATCC PRA-98 / G3)</name>
    <dbReference type="NCBI Taxonomy" id="412133"/>
    <lineage>
        <taxon>Eukaryota</taxon>
        <taxon>Metamonada</taxon>
        <taxon>Parabasalia</taxon>
        <taxon>Trichomonadida</taxon>
        <taxon>Trichomonadidae</taxon>
        <taxon>Trichomonas</taxon>
    </lineage>
</organism>
<protein>
    <submittedName>
        <fullName evidence="1">Uncharacterized protein</fullName>
    </submittedName>
</protein>